<proteinExistence type="predicted"/>
<feature type="domain" description="DUF5683" evidence="2">
    <location>
        <begin position="77"/>
        <end position="252"/>
    </location>
</feature>
<dbReference type="EMBL" id="KT336241">
    <property type="protein sequence ID" value="ALB75651.1"/>
    <property type="molecule type" value="Genomic_DNA"/>
</dbReference>
<sequence>MRNWKAILWIIALLCGSVWTGHAQRTITAKQDTVISSDSAVTAVVPGETAKADSTVKAVLSAADSLPQPKVKLKEFKPDPNKALLYALVPGLGQIYNRKYWKLPLVYGAFMGCMYAITWNNKNYKDYSTAYFDIMEDYQKVLAAEKDGQKYEGPWQESWTIFVRNGEESTYVSNAQFQENLKRRKDYFRRYRDLSIIITVGVYAISIIDAYVDAQLFDFDISPDLSLHWSPEVTPKTRYTPGSYGLNCSFKF</sequence>
<accession>A0A0M3Q0Q5</accession>
<evidence type="ECO:0000313" key="3">
    <source>
        <dbReference type="EMBL" id="ALB75651.1"/>
    </source>
</evidence>
<evidence type="ECO:0000259" key="2">
    <source>
        <dbReference type="Pfam" id="PF18935"/>
    </source>
</evidence>
<evidence type="ECO:0000256" key="1">
    <source>
        <dbReference type="SAM" id="SignalP"/>
    </source>
</evidence>
<feature type="signal peptide" evidence="1">
    <location>
        <begin position="1"/>
        <end position="23"/>
    </location>
</feature>
<dbReference type="InterPro" id="IPR043738">
    <property type="entry name" value="DUF5683"/>
</dbReference>
<name>A0A0M3Q0Q5_9BACT</name>
<organism evidence="3">
    <name type="scientific">uncultured bacterium 1i11</name>
    <dbReference type="NCBI Taxonomy" id="1701354"/>
    <lineage>
        <taxon>Bacteria</taxon>
        <taxon>environmental samples</taxon>
    </lineage>
</organism>
<reference evidence="3" key="1">
    <citation type="journal article" date="2015" name="Proc. Natl. Acad. Sci. U.S.A.">
        <title>Functional metagenomic discovery of bacterial effectors in the human microbiome and isolation of commendamide, a GPCR G2A/132 agonist.</title>
        <authorList>
            <person name="Cohen L.J."/>
            <person name="Kang H.S."/>
            <person name="Chu J."/>
            <person name="Huang Y.H."/>
            <person name="Gordon E.A."/>
            <person name="Reddy B.V."/>
            <person name="Ternei M.A."/>
            <person name="Craig J.W."/>
            <person name="Brady S.F."/>
        </authorList>
    </citation>
    <scope>NUCLEOTIDE SEQUENCE</scope>
</reference>
<dbReference type="AlphaFoldDB" id="A0A0M3Q0Q5"/>
<keyword evidence="1" id="KW-0732">Signal</keyword>
<dbReference type="Pfam" id="PF18935">
    <property type="entry name" value="DUF5683"/>
    <property type="match status" value="1"/>
</dbReference>
<feature type="chain" id="PRO_5005787437" description="DUF5683 domain-containing protein" evidence="1">
    <location>
        <begin position="24"/>
        <end position="252"/>
    </location>
</feature>
<protein>
    <recommendedName>
        <fullName evidence="2">DUF5683 domain-containing protein</fullName>
    </recommendedName>
</protein>